<name>A0ABR8UCR9_9BACL</name>
<feature type="domain" description="GP-PDE" evidence="1">
    <location>
        <begin position="34"/>
        <end position="271"/>
    </location>
</feature>
<dbReference type="PROSITE" id="PS51704">
    <property type="entry name" value="GP_PDE"/>
    <property type="match status" value="1"/>
</dbReference>
<dbReference type="SUPFAM" id="SSF51695">
    <property type="entry name" value="PLC-like phosphodiesterases"/>
    <property type="match status" value="1"/>
</dbReference>
<organism evidence="2 3">
    <name type="scientific">Sporosarcina quadrami</name>
    <dbReference type="NCBI Taxonomy" id="2762234"/>
    <lineage>
        <taxon>Bacteria</taxon>
        <taxon>Bacillati</taxon>
        <taxon>Bacillota</taxon>
        <taxon>Bacilli</taxon>
        <taxon>Bacillales</taxon>
        <taxon>Caryophanaceae</taxon>
        <taxon>Sporosarcina</taxon>
    </lineage>
</organism>
<reference evidence="2 3" key="1">
    <citation type="submission" date="2020-08" db="EMBL/GenBank/DDBJ databases">
        <title>A Genomic Blueprint of the Chicken Gut Microbiome.</title>
        <authorList>
            <person name="Gilroy R."/>
            <person name="Ravi A."/>
            <person name="Getino M."/>
            <person name="Pursley I."/>
            <person name="Horton D.L."/>
            <person name="Alikhan N.-F."/>
            <person name="Baker D."/>
            <person name="Gharbi K."/>
            <person name="Hall N."/>
            <person name="Watson M."/>
            <person name="Adriaenssens E.M."/>
            <person name="Foster-Nyarko E."/>
            <person name="Jarju S."/>
            <person name="Secka A."/>
            <person name="Antonio M."/>
            <person name="Oren A."/>
            <person name="Chaudhuri R."/>
            <person name="La Ragione R.M."/>
            <person name="Hildebrand F."/>
            <person name="Pallen M.J."/>
        </authorList>
    </citation>
    <scope>NUCLEOTIDE SEQUENCE [LARGE SCALE GENOMIC DNA]</scope>
    <source>
        <strain evidence="2 3">Sa2YVA2</strain>
    </source>
</reference>
<protein>
    <submittedName>
        <fullName evidence="2">Glycerophosphodiester phosphodiesterase</fullName>
    </submittedName>
</protein>
<dbReference type="RefSeq" id="WP_191695634.1">
    <property type="nucleotide sequence ID" value="NZ_JACSQN010000015.1"/>
</dbReference>
<evidence type="ECO:0000313" key="2">
    <source>
        <dbReference type="EMBL" id="MBD7985809.1"/>
    </source>
</evidence>
<dbReference type="InterPro" id="IPR030395">
    <property type="entry name" value="GP_PDE_dom"/>
</dbReference>
<evidence type="ECO:0000313" key="3">
    <source>
        <dbReference type="Proteomes" id="UP000626786"/>
    </source>
</evidence>
<comment type="caution">
    <text evidence="2">The sequence shown here is derived from an EMBL/GenBank/DDBJ whole genome shotgun (WGS) entry which is preliminary data.</text>
</comment>
<gene>
    <name evidence="2" type="ORF">H9649_14560</name>
</gene>
<dbReference type="PANTHER" id="PTHR46211">
    <property type="entry name" value="GLYCEROPHOSPHORYL DIESTER PHOSPHODIESTERASE"/>
    <property type="match status" value="1"/>
</dbReference>
<dbReference type="InterPro" id="IPR017946">
    <property type="entry name" value="PLC-like_Pdiesterase_TIM-brl"/>
</dbReference>
<dbReference type="Gene3D" id="3.20.20.190">
    <property type="entry name" value="Phosphatidylinositol (PI) phosphodiesterase"/>
    <property type="match status" value="1"/>
</dbReference>
<keyword evidence="3" id="KW-1185">Reference proteome</keyword>
<dbReference type="EMBL" id="JACSQN010000015">
    <property type="protein sequence ID" value="MBD7985809.1"/>
    <property type="molecule type" value="Genomic_DNA"/>
</dbReference>
<dbReference type="PANTHER" id="PTHR46211:SF1">
    <property type="entry name" value="GLYCEROPHOSPHODIESTER PHOSPHODIESTERASE, CYTOPLASMIC"/>
    <property type="match status" value="1"/>
</dbReference>
<accession>A0ABR8UCR9</accession>
<proteinExistence type="predicted"/>
<dbReference type="Pfam" id="PF03009">
    <property type="entry name" value="GDPD"/>
    <property type="match status" value="1"/>
</dbReference>
<sequence length="277" mass="31320">MRKRKLIWALGITASLLLLVGYNGQTKKVHNPNLLSIAHRGASSFAPENTRAAFQKGVELQADYLECDVHVSKDGELVIMHDEKVDRTTNGSGLISEYTLEELKNLDVGSYHSDMFAGETIMTMNELLEEFYDHVGLLIELKNPASYPGVEEKVVSILNEYEDLGSIIIQSFDVESMRKIHNLLPSLEVAVLIRPAESLLSSRKLDDLTSFASYINFNVSFLNKRMVDNIHRRDSKVLVWSKKDKKLVAKAQKYGVDGIISDFSKWPDNEQIFLVQE</sequence>
<evidence type="ECO:0000259" key="1">
    <source>
        <dbReference type="PROSITE" id="PS51704"/>
    </source>
</evidence>
<dbReference type="Proteomes" id="UP000626786">
    <property type="component" value="Unassembled WGS sequence"/>
</dbReference>